<keyword evidence="2" id="KW-1185">Reference proteome</keyword>
<accession>R7RXI5</accession>
<dbReference type="InterPro" id="IPR032675">
    <property type="entry name" value="LRR_dom_sf"/>
</dbReference>
<evidence type="ECO:0008006" key="3">
    <source>
        <dbReference type="Google" id="ProtNLM"/>
    </source>
</evidence>
<dbReference type="OrthoDB" id="2884925at2759"/>
<reference evidence="2" key="1">
    <citation type="journal article" date="2012" name="Science">
        <title>The Paleozoic origin of enzymatic lignin decomposition reconstructed from 31 fungal genomes.</title>
        <authorList>
            <person name="Floudas D."/>
            <person name="Binder M."/>
            <person name="Riley R."/>
            <person name="Barry K."/>
            <person name="Blanchette R.A."/>
            <person name="Henrissat B."/>
            <person name="Martinez A.T."/>
            <person name="Otillar R."/>
            <person name="Spatafora J.W."/>
            <person name="Yadav J.S."/>
            <person name="Aerts A."/>
            <person name="Benoit I."/>
            <person name="Boyd A."/>
            <person name="Carlson A."/>
            <person name="Copeland A."/>
            <person name="Coutinho P.M."/>
            <person name="de Vries R.P."/>
            <person name="Ferreira P."/>
            <person name="Findley K."/>
            <person name="Foster B."/>
            <person name="Gaskell J."/>
            <person name="Glotzer D."/>
            <person name="Gorecki P."/>
            <person name="Heitman J."/>
            <person name="Hesse C."/>
            <person name="Hori C."/>
            <person name="Igarashi K."/>
            <person name="Jurgens J.A."/>
            <person name="Kallen N."/>
            <person name="Kersten P."/>
            <person name="Kohler A."/>
            <person name="Kuees U."/>
            <person name="Kumar T.K.A."/>
            <person name="Kuo A."/>
            <person name="LaButti K."/>
            <person name="Larrondo L.F."/>
            <person name="Lindquist E."/>
            <person name="Ling A."/>
            <person name="Lombard V."/>
            <person name="Lucas S."/>
            <person name="Lundell T."/>
            <person name="Martin R."/>
            <person name="McLaughlin D.J."/>
            <person name="Morgenstern I."/>
            <person name="Morin E."/>
            <person name="Murat C."/>
            <person name="Nagy L.G."/>
            <person name="Nolan M."/>
            <person name="Ohm R.A."/>
            <person name="Patyshakuliyeva A."/>
            <person name="Rokas A."/>
            <person name="Ruiz-Duenas F.J."/>
            <person name="Sabat G."/>
            <person name="Salamov A."/>
            <person name="Samejima M."/>
            <person name="Schmutz J."/>
            <person name="Slot J.C."/>
            <person name="St John F."/>
            <person name="Stenlid J."/>
            <person name="Sun H."/>
            <person name="Sun S."/>
            <person name="Syed K."/>
            <person name="Tsang A."/>
            <person name="Wiebenga A."/>
            <person name="Young D."/>
            <person name="Pisabarro A."/>
            <person name="Eastwood D.C."/>
            <person name="Martin F."/>
            <person name="Cullen D."/>
            <person name="Grigoriev I.V."/>
            <person name="Hibbett D.S."/>
        </authorList>
    </citation>
    <scope>NUCLEOTIDE SEQUENCE [LARGE SCALE GENOMIC DNA]</scope>
    <source>
        <strain evidence="2">FP-91666</strain>
    </source>
</reference>
<protein>
    <recommendedName>
        <fullName evidence="3">F-box domain-containing protein</fullName>
    </recommendedName>
</protein>
<dbReference type="Proteomes" id="UP000053927">
    <property type="component" value="Unassembled WGS sequence"/>
</dbReference>
<dbReference type="Gene3D" id="1.20.1280.50">
    <property type="match status" value="1"/>
</dbReference>
<dbReference type="Gene3D" id="3.80.10.10">
    <property type="entry name" value="Ribonuclease Inhibitor"/>
    <property type="match status" value="1"/>
</dbReference>
<proteinExistence type="predicted"/>
<sequence>MSGRPADEWWREASRQRLQQLLSVSNHDDFGTMSSARQSLDEDMSAIRAVFRAVRSHRNSLASIHKLPIELIVRCFGWLVDMEPPTRHKVINEPPSTLGWIKVSHVCALWRDAALHDCTLWRKPAFDLGFDCAKVMLSRAQSVPLILSCTLSEIATRTTRSALQVFLERHLDHTEQLKVHGTKSTMFSTLHSTLSSSAPLLTGLCLEIFDNYDQGSSVVNIPPTLLDGNAPNLKTLSLTALPLPPSLPMYSRLSSLDMDHILPLPSIGAPAEFLSLVPSLESLSLYNSVGIPASPDHVTTIHLSKLDTLFLSDTPLSSIEFLMRLRAPMLRYLCFSPVPIDEEIVSTLTTSLWVEYLSIRRGLRSLLVETHFDSLQGTLKITVVSSHNVWGLTRPKPVKPDGPSEPLPSLIFLLGDDLGSAEPRLRMCNVLSPSSLPVVEHLFLDFGGHETLWNAVDLTSFLLEMPQVQTLSLYSPTVPPEEGGFWAIFCPDSESPFTLYAEPFERRIQGCLCLPNLSTLALLGSIWYTEGNEESRTDFLSALRMRKSMHPECKLQRVILGGGIDLEAEFVANLRELVPDVEVVET</sequence>
<dbReference type="AlphaFoldDB" id="R7RXI5"/>
<dbReference type="OMA" id="WTRELMA"/>
<name>R7RXI5_STEHR</name>
<dbReference type="GeneID" id="18802204"/>
<dbReference type="SUPFAM" id="SSF52047">
    <property type="entry name" value="RNI-like"/>
    <property type="match status" value="1"/>
</dbReference>
<evidence type="ECO:0000313" key="2">
    <source>
        <dbReference type="Proteomes" id="UP000053927"/>
    </source>
</evidence>
<organism evidence="1 2">
    <name type="scientific">Stereum hirsutum (strain FP-91666)</name>
    <name type="common">White-rot fungus</name>
    <dbReference type="NCBI Taxonomy" id="721885"/>
    <lineage>
        <taxon>Eukaryota</taxon>
        <taxon>Fungi</taxon>
        <taxon>Dikarya</taxon>
        <taxon>Basidiomycota</taxon>
        <taxon>Agaricomycotina</taxon>
        <taxon>Agaricomycetes</taxon>
        <taxon>Russulales</taxon>
        <taxon>Stereaceae</taxon>
        <taxon>Stereum</taxon>
    </lineage>
</organism>
<dbReference type="EMBL" id="JH687399">
    <property type="protein sequence ID" value="EIM80116.1"/>
    <property type="molecule type" value="Genomic_DNA"/>
</dbReference>
<dbReference type="RefSeq" id="XP_007310730.1">
    <property type="nucleotide sequence ID" value="XM_007310668.1"/>
</dbReference>
<dbReference type="KEGG" id="shs:STEHIDRAFT_163000"/>
<evidence type="ECO:0000313" key="1">
    <source>
        <dbReference type="EMBL" id="EIM80116.1"/>
    </source>
</evidence>
<gene>
    <name evidence="1" type="ORF">STEHIDRAFT_163000</name>
</gene>